<dbReference type="Proteomes" id="UP000626220">
    <property type="component" value="Unassembled WGS sequence"/>
</dbReference>
<comment type="caution">
    <text evidence="2">The sequence shown here is derived from an EMBL/GenBank/DDBJ whole genome shotgun (WGS) entry which is preliminary data.</text>
</comment>
<organism evidence="2 3">
    <name type="scientific">Seohaeicola zhoushanensis</name>
    <dbReference type="NCBI Taxonomy" id="1569283"/>
    <lineage>
        <taxon>Bacteria</taxon>
        <taxon>Pseudomonadati</taxon>
        <taxon>Pseudomonadota</taxon>
        <taxon>Alphaproteobacteria</taxon>
        <taxon>Rhodobacterales</taxon>
        <taxon>Roseobacteraceae</taxon>
        <taxon>Seohaeicola</taxon>
    </lineage>
</organism>
<dbReference type="EMBL" id="BNCJ01000018">
    <property type="protein sequence ID" value="GHF66366.1"/>
    <property type="molecule type" value="Genomic_DNA"/>
</dbReference>
<reference evidence="2" key="2">
    <citation type="submission" date="2020-09" db="EMBL/GenBank/DDBJ databases">
        <authorList>
            <person name="Sun Q."/>
            <person name="Kim S."/>
        </authorList>
    </citation>
    <scope>NUCLEOTIDE SEQUENCE</scope>
    <source>
        <strain evidence="2">KCTC 42650</strain>
    </source>
</reference>
<gene>
    <name evidence="2" type="ORF">GCM10017056_41940</name>
</gene>
<name>A0A8J3H0E0_9RHOB</name>
<sequence>MKLSLEDLLAGVPAQDGNGGELLKPNLSAKKKANEPVTQLDKTTTNAKRVLEDEAEARAVKTARLKSAREERDASEAD</sequence>
<evidence type="ECO:0000313" key="2">
    <source>
        <dbReference type="EMBL" id="GHF66366.1"/>
    </source>
</evidence>
<proteinExistence type="predicted"/>
<feature type="region of interest" description="Disordered" evidence="1">
    <location>
        <begin position="1"/>
        <end position="44"/>
    </location>
</feature>
<reference evidence="2" key="1">
    <citation type="journal article" date="2014" name="Int. J. Syst. Evol. Microbiol.">
        <title>Complete genome sequence of Corynebacterium casei LMG S-19264T (=DSM 44701T), isolated from a smear-ripened cheese.</title>
        <authorList>
            <consortium name="US DOE Joint Genome Institute (JGI-PGF)"/>
            <person name="Walter F."/>
            <person name="Albersmeier A."/>
            <person name="Kalinowski J."/>
            <person name="Ruckert C."/>
        </authorList>
    </citation>
    <scope>NUCLEOTIDE SEQUENCE</scope>
    <source>
        <strain evidence="2">KCTC 42650</strain>
    </source>
</reference>
<protein>
    <submittedName>
        <fullName evidence="2">Uncharacterized protein</fullName>
    </submittedName>
</protein>
<dbReference type="AlphaFoldDB" id="A0A8J3H0E0"/>
<evidence type="ECO:0000256" key="1">
    <source>
        <dbReference type="SAM" id="MobiDB-lite"/>
    </source>
</evidence>
<accession>A0A8J3H0E0</accession>
<dbReference type="RefSeq" id="WP_189682084.1">
    <property type="nucleotide sequence ID" value="NZ_BNCJ01000018.1"/>
</dbReference>
<evidence type="ECO:0000313" key="3">
    <source>
        <dbReference type="Proteomes" id="UP000626220"/>
    </source>
</evidence>
<keyword evidence="3" id="KW-1185">Reference proteome</keyword>